<evidence type="ECO:0000313" key="3">
    <source>
        <dbReference type="EMBL" id="ACT19663.1"/>
    </source>
</evidence>
<evidence type="ECO:0000259" key="2">
    <source>
        <dbReference type="Pfam" id="PF01551"/>
    </source>
</evidence>
<reference evidence="3" key="1">
    <citation type="submission" date="2009-07" db="EMBL/GenBank/DDBJ databases">
        <title>Complete sequence of Geobacter sp. M21.</title>
        <authorList>
            <consortium name="US DOE Joint Genome Institute"/>
            <person name="Lucas S."/>
            <person name="Copeland A."/>
            <person name="Lapidus A."/>
            <person name="Glavina del Rio T."/>
            <person name="Dalin E."/>
            <person name="Tice H."/>
            <person name="Bruce D."/>
            <person name="Goodwin L."/>
            <person name="Pitluck S."/>
            <person name="Saunders E."/>
            <person name="Brettin T."/>
            <person name="Detter J.C."/>
            <person name="Han C."/>
            <person name="Larimer F."/>
            <person name="Land M."/>
            <person name="Hauser L."/>
            <person name="Kyrpides N."/>
            <person name="Ovchinnikova G."/>
            <person name="Lovley D."/>
        </authorList>
    </citation>
    <scope>NUCLEOTIDE SEQUENCE [LARGE SCALE GENOMIC DNA]</scope>
    <source>
        <strain evidence="3">M21</strain>
    </source>
</reference>
<dbReference type="STRING" id="443144.GM21_3642"/>
<feature type="transmembrane region" description="Helical" evidence="1">
    <location>
        <begin position="36"/>
        <end position="55"/>
    </location>
</feature>
<dbReference type="CDD" id="cd12797">
    <property type="entry name" value="M23_peptidase"/>
    <property type="match status" value="1"/>
</dbReference>
<dbReference type="InterPro" id="IPR050570">
    <property type="entry name" value="Cell_wall_metabolism_enzyme"/>
</dbReference>
<evidence type="ECO:0000256" key="1">
    <source>
        <dbReference type="SAM" id="Phobius"/>
    </source>
</evidence>
<accession>C6E6N5</accession>
<keyword evidence="1" id="KW-1133">Transmembrane helix</keyword>
<feature type="transmembrane region" description="Helical" evidence="1">
    <location>
        <begin position="6"/>
        <end position="24"/>
    </location>
</feature>
<dbReference type="InterPro" id="IPR011055">
    <property type="entry name" value="Dup_hybrid_motif"/>
</dbReference>
<dbReference type="HOGENOM" id="CLU_074787_0_0_7"/>
<dbReference type="PANTHER" id="PTHR21666:SF285">
    <property type="entry name" value="M23 FAMILY METALLOPEPTIDASE"/>
    <property type="match status" value="1"/>
</dbReference>
<proteinExistence type="predicted"/>
<protein>
    <submittedName>
        <fullName evidence="3">Peptidase M23</fullName>
    </submittedName>
</protein>
<name>C6E6N5_GEOSM</name>
<feature type="transmembrane region" description="Helical" evidence="1">
    <location>
        <begin position="99"/>
        <end position="116"/>
    </location>
</feature>
<organism evidence="3">
    <name type="scientific">Geobacter sp. (strain M21)</name>
    <dbReference type="NCBI Taxonomy" id="443144"/>
    <lineage>
        <taxon>Bacteria</taxon>
        <taxon>Pseudomonadati</taxon>
        <taxon>Thermodesulfobacteriota</taxon>
        <taxon>Desulfuromonadia</taxon>
        <taxon>Geobacterales</taxon>
        <taxon>Geobacteraceae</taxon>
        <taxon>Geobacter</taxon>
    </lineage>
</organism>
<keyword evidence="1" id="KW-0812">Transmembrane</keyword>
<dbReference type="eggNOG" id="COG0739">
    <property type="taxonomic scope" value="Bacteria"/>
</dbReference>
<feature type="domain" description="M23ase beta-sheet core" evidence="2">
    <location>
        <begin position="185"/>
        <end position="276"/>
    </location>
</feature>
<sequence length="339" mass="36678">MSSVLQYVFALYPPCLAAAALVWLARNEPRHRLELVVSAAASGSVVAFAFLTGPWALTSYYLRYASLVLFVLTVAYLIRRAKFNDKARHWSRLRFTISLLVLLLFLMLNALAIAAFRQPGRPLDVTFPLASGKYYVLQGGSSAITNPFHALGGSRLAFDIIKLNALGNRADGIAPDSLAAYEVFGEKIHSPCAGTILFAQDGVPDNAPGRPDAEHPAGNHLVMKCSDTELFMAHLKRGTIRVKPGQVVSAGELLGNVGNSGNTLEPHLHISAKVGGAERGVTFDKRKLSVNSVVSNWRPFAISRKYRGGNSGGQANPNTRAEVIGTPMSYKRILDVPPR</sequence>
<keyword evidence="1" id="KW-0472">Membrane</keyword>
<dbReference type="OrthoDB" id="5489603at2"/>
<dbReference type="AlphaFoldDB" id="C6E6N5"/>
<dbReference type="EMBL" id="CP001661">
    <property type="protein sequence ID" value="ACT19663.1"/>
    <property type="molecule type" value="Genomic_DNA"/>
</dbReference>
<dbReference type="PANTHER" id="PTHR21666">
    <property type="entry name" value="PEPTIDASE-RELATED"/>
    <property type="match status" value="1"/>
</dbReference>
<dbReference type="Pfam" id="PF01551">
    <property type="entry name" value="Peptidase_M23"/>
    <property type="match status" value="1"/>
</dbReference>
<dbReference type="GO" id="GO:0004222">
    <property type="term" value="F:metalloendopeptidase activity"/>
    <property type="evidence" value="ECO:0007669"/>
    <property type="project" value="TreeGrafter"/>
</dbReference>
<dbReference type="SUPFAM" id="SSF51261">
    <property type="entry name" value="Duplicated hybrid motif"/>
    <property type="match status" value="1"/>
</dbReference>
<dbReference type="InterPro" id="IPR016047">
    <property type="entry name" value="M23ase_b-sheet_dom"/>
</dbReference>
<feature type="transmembrane region" description="Helical" evidence="1">
    <location>
        <begin position="61"/>
        <end position="78"/>
    </location>
</feature>
<dbReference type="Gene3D" id="2.70.70.10">
    <property type="entry name" value="Glucose Permease (Domain IIA)"/>
    <property type="match status" value="1"/>
</dbReference>
<dbReference type="KEGG" id="gem:GM21_3642"/>
<gene>
    <name evidence="3" type="ordered locus">GM21_3642</name>
</gene>